<name>A0ABV0NUD4_9TELE</name>
<evidence type="ECO:0000313" key="2">
    <source>
        <dbReference type="EMBL" id="MEQ2175042.1"/>
    </source>
</evidence>
<feature type="compositionally biased region" description="Low complexity" evidence="1">
    <location>
        <begin position="104"/>
        <end position="116"/>
    </location>
</feature>
<evidence type="ECO:0000313" key="3">
    <source>
        <dbReference type="Proteomes" id="UP001476798"/>
    </source>
</evidence>
<protein>
    <submittedName>
        <fullName evidence="2">Uncharacterized protein</fullName>
    </submittedName>
</protein>
<dbReference type="Proteomes" id="UP001476798">
    <property type="component" value="Unassembled WGS sequence"/>
</dbReference>
<comment type="caution">
    <text evidence="2">The sequence shown here is derived from an EMBL/GenBank/DDBJ whole genome shotgun (WGS) entry which is preliminary data.</text>
</comment>
<dbReference type="EMBL" id="JAHRIO010050964">
    <property type="protein sequence ID" value="MEQ2175042.1"/>
    <property type="molecule type" value="Genomic_DNA"/>
</dbReference>
<gene>
    <name evidence="2" type="ORF">GOODEAATRI_014194</name>
</gene>
<reference evidence="2 3" key="1">
    <citation type="submission" date="2021-06" db="EMBL/GenBank/DDBJ databases">
        <authorList>
            <person name="Palmer J.M."/>
        </authorList>
    </citation>
    <scope>NUCLEOTIDE SEQUENCE [LARGE SCALE GENOMIC DNA]</scope>
    <source>
        <strain evidence="2 3">GA_2019</strain>
        <tissue evidence="2">Muscle</tissue>
    </source>
</reference>
<sequence length="132" mass="15048">SPTLVNPRFLFHVLSKRESDTESNRSRREFPYHSCLQPCRSENASRKRPNSCPPACPPFGVVHCNKMFQLKDPIKGKKYQQRRNSHSLLVGLAQLLPYKPSPFSPNQNNPSPLLPSEDPDSLPFQSEFQSTI</sequence>
<evidence type="ECO:0000256" key="1">
    <source>
        <dbReference type="SAM" id="MobiDB-lite"/>
    </source>
</evidence>
<accession>A0ABV0NUD4</accession>
<keyword evidence="3" id="KW-1185">Reference proteome</keyword>
<feature type="region of interest" description="Disordered" evidence="1">
    <location>
        <begin position="99"/>
        <end position="132"/>
    </location>
</feature>
<proteinExistence type="predicted"/>
<organism evidence="2 3">
    <name type="scientific">Goodea atripinnis</name>
    <dbReference type="NCBI Taxonomy" id="208336"/>
    <lineage>
        <taxon>Eukaryota</taxon>
        <taxon>Metazoa</taxon>
        <taxon>Chordata</taxon>
        <taxon>Craniata</taxon>
        <taxon>Vertebrata</taxon>
        <taxon>Euteleostomi</taxon>
        <taxon>Actinopterygii</taxon>
        <taxon>Neopterygii</taxon>
        <taxon>Teleostei</taxon>
        <taxon>Neoteleostei</taxon>
        <taxon>Acanthomorphata</taxon>
        <taxon>Ovalentaria</taxon>
        <taxon>Atherinomorphae</taxon>
        <taxon>Cyprinodontiformes</taxon>
        <taxon>Goodeidae</taxon>
        <taxon>Goodea</taxon>
    </lineage>
</organism>
<feature type="non-terminal residue" evidence="2">
    <location>
        <position position="1"/>
    </location>
</feature>